<protein>
    <submittedName>
        <fullName evidence="2">Helix-turn-helix protein</fullName>
    </submittedName>
</protein>
<dbReference type="Gene3D" id="1.10.260.40">
    <property type="entry name" value="lambda repressor-like DNA-binding domains"/>
    <property type="match status" value="1"/>
</dbReference>
<dbReference type="EMBL" id="VNHW01000003">
    <property type="protein sequence ID" value="TYP89031.1"/>
    <property type="molecule type" value="Genomic_DNA"/>
</dbReference>
<name>A0A5S5CZ47_9ACTN</name>
<dbReference type="InterPro" id="IPR001387">
    <property type="entry name" value="Cro/C1-type_HTH"/>
</dbReference>
<keyword evidence="3" id="KW-1185">Reference proteome</keyword>
<reference evidence="2 3" key="1">
    <citation type="submission" date="2019-07" db="EMBL/GenBank/DDBJ databases">
        <title>Genomic Encyclopedia of Archaeal and Bacterial Type Strains, Phase II (KMG-II): from individual species to whole genera.</title>
        <authorList>
            <person name="Goeker M."/>
        </authorList>
    </citation>
    <scope>NUCLEOTIDE SEQUENCE [LARGE SCALE GENOMIC DNA]</scope>
    <source>
        <strain evidence="2 3">DSM 46842</strain>
    </source>
</reference>
<comment type="caution">
    <text evidence="2">The sequence shown here is derived from an EMBL/GenBank/DDBJ whole genome shotgun (WGS) entry which is preliminary data.</text>
</comment>
<dbReference type="Pfam" id="PF13560">
    <property type="entry name" value="HTH_31"/>
    <property type="match status" value="1"/>
</dbReference>
<dbReference type="CDD" id="cd00093">
    <property type="entry name" value="HTH_XRE"/>
    <property type="match status" value="1"/>
</dbReference>
<sequence>MAWLRCHASSLVTGARSDIGRPATIGIHRSVDVRPALGVRTAGAPPGGRVPWQTHAVTRQGFGATRQEFGAALRRVREGTDPTTVGLPAGGRRVPGLRREELGELAGMSADYVRRLEQGRSHPSAGVVNAVARALRVGRADYERLSALAGYAAADGQVPTDLGPGATRLLERFPDTPMIVTDAAMNVVAVNSGFLALEHWDLPGERWEWNVAWRIFCHPFTAFQQSDADATAHEAIQAAQLRAALLRYPGDASLAALVDEMRTRSRRLDTLWRAPRPVGAYESSATFTQSDGDSVTLVGNLIAIPGDDLAAVMLTAAPGSRDATRLAEVVGAADGPAVVRVGQTGPG</sequence>
<accession>A0A5S5CZ47</accession>
<dbReference type="SUPFAM" id="SSF47413">
    <property type="entry name" value="lambda repressor-like DNA-binding domains"/>
    <property type="match status" value="1"/>
</dbReference>
<gene>
    <name evidence="2" type="ORF">BD833_103187</name>
</gene>
<dbReference type="GO" id="GO:0003677">
    <property type="term" value="F:DNA binding"/>
    <property type="evidence" value="ECO:0007669"/>
    <property type="project" value="InterPro"/>
</dbReference>
<dbReference type="PROSITE" id="PS50943">
    <property type="entry name" value="HTH_CROC1"/>
    <property type="match status" value="1"/>
</dbReference>
<proteinExistence type="predicted"/>
<dbReference type="AlphaFoldDB" id="A0A5S5CZ47"/>
<dbReference type="Proteomes" id="UP000322499">
    <property type="component" value="Unassembled WGS sequence"/>
</dbReference>
<dbReference type="InterPro" id="IPR010982">
    <property type="entry name" value="Lambda_DNA-bd_dom_sf"/>
</dbReference>
<organism evidence="2 3">
    <name type="scientific">Blastococcus xanthinilyticus</name>
    <dbReference type="NCBI Taxonomy" id="1564164"/>
    <lineage>
        <taxon>Bacteria</taxon>
        <taxon>Bacillati</taxon>
        <taxon>Actinomycetota</taxon>
        <taxon>Actinomycetes</taxon>
        <taxon>Geodermatophilales</taxon>
        <taxon>Geodermatophilaceae</taxon>
        <taxon>Blastococcus</taxon>
    </lineage>
</organism>
<dbReference type="PANTHER" id="PTHR35010">
    <property type="entry name" value="BLL4672 PROTEIN-RELATED"/>
    <property type="match status" value="1"/>
</dbReference>
<dbReference type="Gene3D" id="3.30.450.180">
    <property type="match status" value="1"/>
</dbReference>
<dbReference type="SMART" id="SM00530">
    <property type="entry name" value="HTH_XRE"/>
    <property type="match status" value="1"/>
</dbReference>
<dbReference type="InterPro" id="IPR041413">
    <property type="entry name" value="MLTR_LBD"/>
</dbReference>
<dbReference type="PANTHER" id="PTHR35010:SF2">
    <property type="entry name" value="BLL4672 PROTEIN"/>
    <property type="match status" value="1"/>
</dbReference>
<evidence type="ECO:0000259" key="1">
    <source>
        <dbReference type="PROSITE" id="PS50943"/>
    </source>
</evidence>
<evidence type="ECO:0000313" key="3">
    <source>
        <dbReference type="Proteomes" id="UP000322499"/>
    </source>
</evidence>
<feature type="domain" description="HTH cro/C1-type" evidence="1">
    <location>
        <begin position="96"/>
        <end position="144"/>
    </location>
</feature>
<dbReference type="Pfam" id="PF17765">
    <property type="entry name" value="MLTR_LBD"/>
    <property type="match status" value="1"/>
</dbReference>
<evidence type="ECO:0000313" key="2">
    <source>
        <dbReference type="EMBL" id="TYP89031.1"/>
    </source>
</evidence>